<feature type="binding site" evidence="2">
    <location>
        <position position="193"/>
    </location>
    <ligand>
        <name>substrate</name>
    </ligand>
</feature>
<keyword evidence="1 2" id="KW-0413">Isomerase</keyword>
<dbReference type="InterPro" id="IPR000649">
    <property type="entry name" value="IF-2B-related"/>
</dbReference>
<dbReference type="NCBIfam" id="TIGR00524">
    <property type="entry name" value="eIF-2B_rel"/>
    <property type="match status" value="1"/>
</dbReference>
<sequence>MTPIEWHEGRVRLLDQMRLPNDVVWLDLETPEAVVQAISNMRIRGAPALGVAAGYALALAAERAPGDDVAAVRDAVGAARVLIENSRPTGRNLFWATKRVANIAEGDYPHADALRAAVLQEALNVQREDIESCRRIGRLGAALVPDPGTVLTHCNAGALATGGYGTALGVIRSATAAGKRVAVYVNETRPLLQGARLTAWELMQEGIPVTVIPDGAAATCLREGKIDLVVVGADRIAANGDVANKIGTYPLAVLADRHGVPFYVAGPASTFDLGLPNGDAITIEERPRAEVTRVGDQATVPEGAAVFNPAFDVTPAELVTALITDHGVLRPPYGESIAAAIGYQQAASR</sequence>
<name>A0A0S7XMH0_9BACT</name>
<dbReference type="GO" id="GO:0019509">
    <property type="term" value="P:L-methionine salvage from methylthioadenosine"/>
    <property type="evidence" value="ECO:0007669"/>
    <property type="project" value="UniProtKB-UniRule"/>
</dbReference>
<feature type="binding site" evidence="2">
    <location>
        <begin position="244"/>
        <end position="245"/>
    </location>
    <ligand>
        <name>substrate</name>
    </ligand>
</feature>
<comment type="catalytic activity">
    <reaction evidence="2">
        <text>5-(methylsulfanyl)-alpha-D-ribose 1-phosphate = 5-(methylsulfanyl)-D-ribulose 1-phosphate</text>
        <dbReference type="Rhea" id="RHEA:19989"/>
        <dbReference type="ChEBI" id="CHEBI:58533"/>
        <dbReference type="ChEBI" id="CHEBI:58548"/>
        <dbReference type="EC" id="5.3.1.23"/>
    </reaction>
</comment>
<feature type="site" description="Transition state stabilizer" evidence="2">
    <location>
        <position position="154"/>
    </location>
</feature>
<dbReference type="GO" id="GO:0046523">
    <property type="term" value="F:S-methyl-5-thioribose-1-phosphate isomerase activity"/>
    <property type="evidence" value="ECO:0007669"/>
    <property type="project" value="UniProtKB-UniRule"/>
</dbReference>
<dbReference type="InterPro" id="IPR027363">
    <property type="entry name" value="M1Pi_N"/>
</dbReference>
<dbReference type="InterPro" id="IPR042529">
    <property type="entry name" value="IF_2B-like_C"/>
</dbReference>
<comment type="function">
    <text evidence="2">Catalyzes the interconversion of methylthioribose-1-phosphate (MTR-1-P) into methylthioribulose-1-phosphate (MTRu-1-P).</text>
</comment>
<dbReference type="FunFam" id="3.40.50.10470:FF:000006">
    <property type="entry name" value="Methylthioribose-1-phosphate isomerase"/>
    <property type="match status" value="1"/>
</dbReference>
<organism evidence="3 4">
    <name type="scientific">candidate division KD3-62 bacterium DG_56</name>
    <dbReference type="NCBI Taxonomy" id="1704032"/>
    <lineage>
        <taxon>Bacteria</taxon>
        <taxon>candidate division KD3-62</taxon>
    </lineage>
</organism>
<dbReference type="PANTHER" id="PTHR43475">
    <property type="entry name" value="METHYLTHIORIBOSE-1-PHOSPHATE ISOMERASE"/>
    <property type="match status" value="1"/>
</dbReference>
<reference evidence="3 4" key="1">
    <citation type="journal article" date="2015" name="Microbiome">
        <title>Genomic resolution of linkages in carbon, nitrogen, and sulfur cycling among widespread estuary sediment bacteria.</title>
        <authorList>
            <person name="Baker B.J."/>
            <person name="Lazar C.S."/>
            <person name="Teske A.P."/>
            <person name="Dick G.J."/>
        </authorList>
    </citation>
    <scope>NUCLEOTIDE SEQUENCE [LARGE SCALE GENOMIC DNA]</scope>
    <source>
        <strain evidence="3">DG_56</strain>
    </source>
</reference>
<dbReference type="NCBIfam" id="NF004326">
    <property type="entry name" value="PRK05720.1"/>
    <property type="match status" value="1"/>
</dbReference>
<dbReference type="InterPro" id="IPR005251">
    <property type="entry name" value="IF-M1Pi"/>
</dbReference>
<dbReference type="NCBIfam" id="TIGR00512">
    <property type="entry name" value="salvage_mtnA"/>
    <property type="match status" value="1"/>
</dbReference>
<comment type="similarity">
    <text evidence="2">Belongs to the EIF-2B alpha/beta/delta subunits family. MtnA subfamily.</text>
</comment>
<feature type="binding site" evidence="2">
    <location>
        <begin position="44"/>
        <end position="46"/>
    </location>
    <ligand>
        <name>substrate</name>
    </ligand>
</feature>
<dbReference type="EC" id="5.3.1.23" evidence="2"/>
<evidence type="ECO:0000256" key="1">
    <source>
        <dbReference type="ARBA" id="ARBA00023235"/>
    </source>
</evidence>
<comment type="caution">
    <text evidence="3">The sequence shown here is derived from an EMBL/GenBank/DDBJ whole genome shotgun (WGS) entry which is preliminary data.</text>
</comment>
<dbReference type="InterPro" id="IPR037171">
    <property type="entry name" value="NagB/RpiA_transferase-like"/>
</dbReference>
<dbReference type="PANTHER" id="PTHR43475:SF1">
    <property type="entry name" value="METHYLTHIORIBOSE-1-PHOSPHATE ISOMERASE"/>
    <property type="match status" value="1"/>
</dbReference>
<dbReference type="Gene3D" id="3.40.50.10470">
    <property type="entry name" value="Translation initiation factor eif-2b, domain 2"/>
    <property type="match status" value="1"/>
</dbReference>
<keyword evidence="2" id="KW-0486">Methionine biosynthesis</keyword>
<evidence type="ECO:0000313" key="4">
    <source>
        <dbReference type="Proteomes" id="UP000052020"/>
    </source>
</evidence>
<dbReference type="Pfam" id="PF01008">
    <property type="entry name" value="IF-2B"/>
    <property type="match status" value="1"/>
</dbReference>
<keyword evidence="2" id="KW-0028">Amino-acid biosynthesis</keyword>
<dbReference type="AlphaFoldDB" id="A0A0S7XMH0"/>
<dbReference type="EMBL" id="LIZY01000073">
    <property type="protein sequence ID" value="KPJ63610.1"/>
    <property type="molecule type" value="Genomic_DNA"/>
</dbReference>
<comment type="pathway">
    <text evidence="2">Amino-acid biosynthesis; L-methionine biosynthesis via salvage pathway; L-methionine from S-methyl-5-thio-alpha-D-ribose 1-phosphate: step 1/6.</text>
</comment>
<gene>
    <name evidence="2" type="primary">mtnA</name>
    <name evidence="3" type="ORF">AMK68_03510</name>
</gene>
<dbReference type="FunFam" id="1.20.120.420:FF:000003">
    <property type="entry name" value="Methylthioribose-1-phosphate isomerase"/>
    <property type="match status" value="1"/>
</dbReference>
<dbReference type="SUPFAM" id="SSF100950">
    <property type="entry name" value="NagB/RpiA/CoA transferase-like"/>
    <property type="match status" value="1"/>
</dbReference>
<dbReference type="Proteomes" id="UP000052020">
    <property type="component" value="Unassembled WGS sequence"/>
</dbReference>
<feature type="binding site" evidence="2">
    <location>
        <position position="87"/>
    </location>
    <ligand>
        <name>substrate</name>
    </ligand>
</feature>
<protein>
    <recommendedName>
        <fullName evidence="2">Methylthioribose-1-phosphate isomerase</fullName>
        <shortName evidence="2">M1Pi</shortName>
        <shortName evidence="2">MTR-1-P isomerase</shortName>
        <ecNumber evidence="2">5.3.1.23</ecNumber>
    </recommendedName>
    <alternativeName>
        <fullName evidence="2">S-methyl-5-thioribose-1-phosphate isomerase</fullName>
    </alternativeName>
</protein>
<dbReference type="InterPro" id="IPR011559">
    <property type="entry name" value="Initiation_fac_2B_a/b/d"/>
</dbReference>
<accession>A0A0S7XMH0</accession>
<evidence type="ECO:0000313" key="3">
    <source>
        <dbReference type="EMBL" id="KPJ63610.1"/>
    </source>
</evidence>
<dbReference type="Gene3D" id="1.20.120.420">
    <property type="entry name" value="translation initiation factor eif-2b, domain 1"/>
    <property type="match status" value="1"/>
</dbReference>
<dbReference type="UniPathway" id="UPA00904">
    <property type="reaction ID" value="UER00874"/>
</dbReference>
<proteinExistence type="inferred from homology"/>
<dbReference type="PATRIC" id="fig|1704032.3.peg.527"/>
<dbReference type="HAMAP" id="MF_01678">
    <property type="entry name" value="Salvage_MtnA"/>
    <property type="match status" value="1"/>
</dbReference>
<feature type="active site" description="Proton donor" evidence="2">
    <location>
        <position position="234"/>
    </location>
</feature>
<evidence type="ECO:0000256" key="2">
    <source>
        <dbReference type="HAMAP-Rule" id="MF_01678"/>
    </source>
</evidence>